<dbReference type="GO" id="GO:0005840">
    <property type="term" value="C:ribosome"/>
    <property type="evidence" value="ECO:0007669"/>
    <property type="project" value="UniProtKB-KW"/>
</dbReference>
<evidence type="ECO:0000256" key="3">
    <source>
        <dbReference type="ARBA" id="ARBA00035202"/>
    </source>
</evidence>
<proteinExistence type="inferred from homology"/>
<dbReference type="OrthoDB" id="9808307at2"/>
<dbReference type="EMBL" id="MKGN01000019">
    <property type="protein sequence ID" value="PHN16224.1"/>
    <property type="molecule type" value="Genomic_DNA"/>
</dbReference>
<keyword evidence="6" id="KW-1185">Reference proteome</keyword>
<accession>A0A2G0V6X3</accession>
<dbReference type="InterPro" id="IPR043141">
    <property type="entry name" value="Ribosomal_uL10-like_sf"/>
</dbReference>
<dbReference type="InterPro" id="IPR001790">
    <property type="entry name" value="Ribosomal_uL10"/>
</dbReference>
<keyword evidence="5" id="KW-0689">Ribosomal protein</keyword>
<dbReference type="RefSeq" id="WP_099336933.1">
    <property type="nucleotide sequence ID" value="NZ_MKGN01000019.1"/>
</dbReference>
<reference evidence="5 6" key="1">
    <citation type="journal article" date="2017" name="ISME J.">
        <title>Tremblaya phenacola PPER: an evolutionary beta-gammaproteobacterium collage.</title>
        <authorList>
            <person name="Gil R."/>
            <person name="Vargas-Chavez C."/>
            <person name="Lopez-Madrigal S."/>
            <person name="Santos-Garcia D."/>
            <person name="Latorre A."/>
            <person name="Moya A."/>
        </authorList>
    </citation>
    <scope>NUCLEOTIDE SEQUENCE [LARGE SCALE GENOMIC DNA]</scope>
    <source>
        <strain evidence="5 6">PPER</strain>
    </source>
</reference>
<organism evidence="5 6">
    <name type="scientific">Candidatus Tremblayella phenacoccinincola</name>
    <dbReference type="NCBI Taxonomy" id="1010676"/>
    <lineage>
        <taxon>Bacteria</taxon>
        <taxon>Pseudomonadati</taxon>
        <taxon>Pseudomonadota</taxon>
        <taxon>Betaproteobacteria</taxon>
        <taxon>Candidatus Tremblayella</taxon>
    </lineage>
</organism>
<comment type="similarity">
    <text evidence="2">Belongs to the universal ribosomal protein uL10 family.</text>
</comment>
<evidence type="ECO:0000256" key="1">
    <source>
        <dbReference type="ARBA" id="ARBA00002633"/>
    </source>
</evidence>
<protein>
    <recommendedName>
        <fullName evidence="3">Large ribosomal subunit protein uL10</fullName>
    </recommendedName>
    <alternativeName>
        <fullName evidence="4">50S ribosomal protein L10</fullName>
    </alternativeName>
</protein>
<evidence type="ECO:0000313" key="5">
    <source>
        <dbReference type="EMBL" id="PHN16224.1"/>
    </source>
</evidence>
<sequence length="161" mass="18224">MKVSKKNKVGAAAILKLMRLHTLAVYCDFSNINSQLLTQLRLEAASQNICIKVFPNSLLKATLKSLNLAKEMRVNVTGQLMHVYGKDLKAIAQLLKDSGYVHTNNIKFAIQNNQQLIEKEDIIRIVNLPTKSELTAKLYLVLRYIVVKFLTILRTITNKTI</sequence>
<dbReference type="SUPFAM" id="SSF160369">
    <property type="entry name" value="Ribosomal protein L10-like"/>
    <property type="match status" value="1"/>
</dbReference>
<dbReference type="Proteomes" id="UP000222818">
    <property type="component" value="Unassembled WGS sequence"/>
</dbReference>
<dbReference type="AlphaFoldDB" id="A0A2G0V6X3"/>
<gene>
    <name evidence="5" type="primary">rplJ</name>
    <name evidence="5" type="ORF">TPPER_00217</name>
</gene>
<evidence type="ECO:0000256" key="4">
    <source>
        <dbReference type="ARBA" id="ARBA00035502"/>
    </source>
</evidence>
<evidence type="ECO:0000256" key="2">
    <source>
        <dbReference type="ARBA" id="ARBA00008889"/>
    </source>
</evidence>
<comment type="function">
    <text evidence="1">Forms part of the ribosomal stalk, playing a central role in the interaction of the ribosome with GTP-bound translation factors.</text>
</comment>
<keyword evidence="5" id="KW-0687">Ribonucleoprotein</keyword>
<dbReference type="Gene3D" id="3.30.70.1730">
    <property type="match status" value="1"/>
</dbReference>
<comment type="caution">
    <text evidence="5">The sequence shown here is derived from an EMBL/GenBank/DDBJ whole genome shotgun (WGS) entry which is preliminary data.</text>
</comment>
<evidence type="ECO:0000313" key="6">
    <source>
        <dbReference type="Proteomes" id="UP000222818"/>
    </source>
</evidence>
<dbReference type="Pfam" id="PF00466">
    <property type="entry name" value="Ribosomal_L10"/>
    <property type="match status" value="1"/>
</dbReference>
<name>A0A2G0V6X3_9PROT</name>